<sequence length="583" mass="62197">MPIIKGGYMALVKATFVKDVDGQPWRFSSVAKMKAFNYSCYLGSSVFLESWHEGAGLGSGLFKVSKGTTEVGDDGSVIVADDGTRLIRVFDGPIFADMWGALPSSTYNSLPAIKSAYLYASSKLQQLFLGGGSYKVTGSSGIDIDPSLAGISALSRARVDTTEFTGDYLFTITSSYSYTPAPYYNNLSVALEGLYVFGNKTEGRSGLLTGRRTTDGVKSYNGQTEIRNCTFDKFDYNIRMGHNSWRIVFYKVNSLNALNANGILYVPSGLDDSGEILTFYHCQFFDGAGSNIRISCSSFTMTFVSCSFLNITFTIDAGSSVSVTAMGCNFENPGSQNTRRYIEITAGHTNIFNVVGGSIVTNANAGQTQALIHVSANNQINLSNLTIPYGAHYQQEADSGYHAFCSGQGYVSTSNCSLQLLNGAGCCPIHPSLSVFTNWNLSYANLNAWTVDKGSAPTSVAEYLSAQGPKGEGVLHVAPTTQGVNISQVATVRNPAGSMSMSVMVNIISASSNAGQISLAYLDAFDKNLGGVSANLGTTTGWKVIGKNTLRGRLPIGTAKVRLNIQTVAGADVQYTNILCNII</sequence>
<accession>A0AAU6NSV4</accession>
<evidence type="ECO:0000313" key="1">
    <source>
        <dbReference type="EMBL" id="WWY65474.1"/>
    </source>
</evidence>
<organism evidence="1">
    <name type="scientific">Klebsiella phage vB_KpnP_PYH-2</name>
    <dbReference type="NCBI Taxonomy" id="3116870"/>
    <lineage>
        <taxon>Viruses</taxon>
        <taxon>Duplodnaviria</taxon>
        <taxon>Heunggongvirae</taxon>
        <taxon>Uroviricota</taxon>
        <taxon>Caudoviricetes</taxon>
        <taxon>Autographiviridae</taxon>
    </lineage>
</organism>
<proteinExistence type="predicted"/>
<protein>
    <submittedName>
        <fullName evidence="1">Tail fiber family protein</fullName>
    </submittedName>
</protein>
<name>A0AAU6NSV4_9CAUD</name>
<reference evidence="1" key="1">
    <citation type="submission" date="2023-12" db="EMBL/GenBank/DDBJ databases">
        <title>Biological characteristics and genomic analysis of a multidrug-resistant Klebsiella pneumoniae phage of sheep origin.</title>
        <authorList>
            <person name="Hou G."/>
            <person name="Zhou H."/>
            <person name="Yu X."/>
            <person name="Li N."/>
            <person name="Li Y."/>
            <person name="Qu Y."/>
            <person name="Li Y."/>
            <person name="Liang Y."/>
            <person name="Yan D."/>
            <person name="Yang S."/>
            <person name="Qiu Z."/>
            <person name="Cheng S."/>
        </authorList>
    </citation>
    <scope>NUCLEOTIDE SEQUENCE</scope>
</reference>
<dbReference type="EMBL" id="OR924234">
    <property type="protein sequence ID" value="WWY65474.1"/>
    <property type="molecule type" value="Genomic_DNA"/>
</dbReference>